<comment type="similarity">
    <text evidence="2">Belongs to the monomethylamine methyltransferase family.</text>
</comment>
<dbReference type="Gene3D" id="3.20.20.460">
    <property type="entry name" value="Monomethylamine methyltransferase MtmB"/>
    <property type="match status" value="1"/>
</dbReference>
<keyword evidence="4" id="KW-0489">Methyltransferase</keyword>
<dbReference type="HOGENOM" id="CLU_047925_0_0_2"/>
<dbReference type="EMBL" id="CP009518">
    <property type="protein sequence ID" value="AKB84678.1"/>
    <property type="molecule type" value="Genomic_DNA"/>
</dbReference>
<evidence type="ECO:0000256" key="1">
    <source>
        <dbReference type="ARBA" id="ARBA00005111"/>
    </source>
</evidence>
<evidence type="ECO:0000313" key="8">
    <source>
        <dbReference type="EMBL" id="AKB84678.1"/>
    </source>
</evidence>
<reference evidence="8 9" key="1">
    <citation type="submission" date="2014-07" db="EMBL/GenBank/DDBJ databases">
        <title>Methanogenic archaea and the global carbon cycle.</title>
        <authorList>
            <person name="Henriksen J.R."/>
            <person name="Luke J."/>
            <person name="Reinhart S."/>
            <person name="Benedict M.N."/>
            <person name="Youngblut N.D."/>
            <person name="Metcalf M.E."/>
            <person name="Whitaker R.J."/>
            <person name="Metcalf W.W."/>
        </authorList>
    </citation>
    <scope>NUCLEOTIDE SEQUENCE [LARGE SCALE GENOMIC DNA]</scope>
    <source>
        <strain evidence="8 9">MM1</strain>
    </source>
</reference>
<dbReference type="AlphaFoldDB" id="A0A0E3SR31"/>
<keyword evidence="9" id="KW-1185">Reference proteome</keyword>
<dbReference type="EC" id="2.1.1.248" evidence="3"/>
<dbReference type="Proteomes" id="UP000033048">
    <property type="component" value="Chromosome"/>
</dbReference>
<dbReference type="InterPro" id="IPR008031">
    <property type="entry name" value="MtmB_MeTrfase"/>
</dbReference>
<evidence type="ECO:0000256" key="7">
    <source>
        <dbReference type="ARBA" id="ARBA00047505"/>
    </source>
</evidence>
<accession>A0A0E3SR31</accession>
<evidence type="ECO:0000256" key="2">
    <source>
        <dbReference type="ARBA" id="ARBA00009675"/>
    </source>
</evidence>
<dbReference type="InterPro" id="IPR036655">
    <property type="entry name" value="MtmB_sf"/>
</dbReference>
<gene>
    <name evidence="8" type="ORF">MCMEM_0625</name>
</gene>
<evidence type="ECO:0000256" key="5">
    <source>
        <dbReference type="ARBA" id="ARBA00022679"/>
    </source>
</evidence>
<comment type="pathway">
    <text evidence="1">One-carbon metabolism; methanogenesis from methylamine.</text>
</comment>
<dbReference type="RefSeq" id="WP_048204865.1">
    <property type="nucleotide sequence ID" value="NZ_CP009518.1"/>
</dbReference>
<sequence length="456" mass="50266">MNNIYKYLRSATTGEEKPEEKHDMNVFMKSQELAEEFDIKYDGESIVPTDTSLADSVFEAAVQLLTSVGIYCTDTKKTIQIEEEDISRYLNTSEALEIGRKNEKVTVPFRYIMDSEPPVIIGGPMGGTVSEENFLEVHVSSAMEPIVQGIYAGALEKMGGKGIRGKTPFEMLAALKEAREERLATKLAGREGLTLMGPGTPTISPAYMLVSSEELYSSADVQEVYQLDELKTDYETFYKSIFHLEHGNHFLSGQCPVFGGTGIGTPEGLAIVDVAETIQSKLLTGASLHVSGAVHVNTNSSSTKEIMWGSNLSSLAISRNMHHYTARYYWNLAGCCTDMMFYETAAQAIGDTVCGRDMLIGPVGARGAGADHSTGLESRFMGEVAHMATELSLLEADEAARNIYRKYENLLAYAPEGKPFSECYNVRSEYDMRPSEEYLGIYKDVFTEVSKYCGIE</sequence>
<dbReference type="STRING" id="1434104.MCMEM_0625"/>
<evidence type="ECO:0000256" key="4">
    <source>
        <dbReference type="ARBA" id="ARBA00022603"/>
    </source>
</evidence>
<dbReference type="GeneID" id="24893132"/>
<dbReference type="UniPathway" id="UPA00643"/>
<keyword evidence="6" id="KW-0669">Pyrrolysine</keyword>
<comment type="catalytic activity">
    <reaction evidence="7">
        <text>Co(I)-[methylamine-specific corrinoid protein] + methylamine + H(+) = methyl-Co(III)-[methylamine-specific corrinoid protein] + NH4(+)</text>
        <dbReference type="Rhea" id="RHEA:26059"/>
        <dbReference type="Rhea" id="RHEA-COMP:11120"/>
        <dbReference type="Rhea" id="RHEA-COMP:11121"/>
        <dbReference type="ChEBI" id="CHEBI:15378"/>
        <dbReference type="ChEBI" id="CHEBI:28938"/>
        <dbReference type="ChEBI" id="CHEBI:59338"/>
        <dbReference type="ChEBI" id="CHEBI:85033"/>
        <dbReference type="ChEBI" id="CHEBI:85035"/>
        <dbReference type="EC" id="2.1.1.248"/>
    </reaction>
</comment>
<evidence type="ECO:0000313" key="9">
    <source>
        <dbReference type="Proteomes" id="UP000033048"/>
    </source>
</evidence>
<organism evidence="8 9">
    <name type="scientific">Methanococcoides methylutens MM1</name>
    <dbReference type="NCBI Taxonomy" id="1434104"/>
    <lineage>
        <taxon>Archaea</taxon>
        <taxon>Methanobacteriati</taxon>
        <taxon>Methanobacteriota</taxon>
        <taxon>Stenosarchaea group</taxon>
        <taxon>Methanomicrobia</taxon>
        <taxon>Methanosarcinales</taxon>
        <taxon>Methanosarcinaceae</taxon>
        <taxon>Methanococcoides</taxon>
    </lineage>
</organism>
<evidence type="ECO:0000256" key="6">
    <source>
        <dbReference type="ARBA" id="ARBA00022774"/>
    </source>
</evidence>
<dbReference type="Pfam" id="PF05369">
    <property type="entry name" value="MtmB"/>
    <property type="match status" value="1"/>
</dbReference>
<evidence type="ECO:0000256" key="3">
    <source>
        <dbReference type="ARBA" id="ARBA00012853"/>
    </source>
</evidence>
<dbReference type="SUPFAM" id="SSF75098">
    <property type="entry name" value="Monomethylamine methyltransferase MtmB"/>
    <property type="match status" value="1"/>
</dbReference>
<dbReference type="KEGG" id="mmet:MCMEM_0625"/>
<name>A0A0E3SR31_METMT</name>
<dbReference type="GO" id="GO:0043852">
    <property type="term" value="F:monomethylamine methyltransferase activity"/>
    <property type="evidence" value="ECO:0007669"/>
    <property type="project" value="UniProtKB-EC"/>
</dbReference>
<protein>
    <recommendedName>
        <fullName evidence="3">[methylamine--corrinoid protein] Co-methyltransferase</fullName>
        <ecNumber evidence="3">2.1.1.248</ecNumber>
    </recommendedName>
</protein>
<proteinExistence type="inferred from homology"/>
<dbReference type="OrthoDB" id="31064at2157"/>
<dbReference type="GO" id="GO:0032259">
    <property type="term" value="P:methylation"/>
    <property type="evidence" value="ECO:0007669"/>
    <property type="project" value="UniProtKB-KW"/>
</dbReference>
<keyword evidence="5" id="KW-0808">Transferase</keyword>